<gene>
    <name evidence="3" type="ORF">C7Y72_10880</name>
</gene>
<proteinExistence type="predicted"/>
<feature type="compositionally biased region" description="Basic residues" evidence="1">
    <location>
        <begin position="328"/>
        <end position="344"/>
    </location>
</feature>
<reference evidence="3 4" key="1">
    <citation type="submission" date="2018-03" db="EMBL/GenBank/DDBJ databases">
        <title>Aquarubrobacter algicola gen. nov., sp. nov., a novel actinobacterium isolated from shallow eutrophic lake during the end of cyanobacterial harmful algal blooms.</title>
        <authorList>
            <person name="Chun S.J."/>
        </authorList>
    </citation>
    <scope>NUCLEOTIDE SEQUENCE [LARGE SCALE GENOMIC DNA]</scope>
    <source>
        <strain evidence="3 4">Seoho-28</strain>
    </source>
</reference>
<comment type="caution">
    <text evidence="3">The sequence shown here is derived from an EMBL/GenBank/DDBJ whole genome shotgun (WGS) entry which is preliminary data.</text>
</comment>
<dbReference type="OrthoDB" id="583431at2"/>
<feature type="region of interest" description="Disordered" evidence="1">
    <location>
        <begin position="296"/>
        <end position="344"/>
    </location>
</feature>
<keyword evidence="2" id="KW-0732">Signal</keyword>
<feature type="chain" id="PRO_5015492575" evidence="2">
    <location>
        <begin position="27"/>
        <end position="344"/>
    </location>
</feature>
<dbReference type="EMBL" id="PYYB01000001">
    <property type="protein sequence ID" value="PTL60112.1"/>
    <property type="molecule type" value="Genomic_DNA"/>
</dbReference>
<dbReference type="Pfam" id="PF19458">
    <property type="entry name" value="DUF5995"/>
    <property type="match status" value="1"/>
</dbReference>
<dbReference type="Proteomes" id="UP000240739">
    <property type="component" value="Unassembled WGS sequence"/>
</dbReference>
<dbReference type="RefSeq" id="WP_107568757.1">
    <property type="nucleotide sequence ID" value="NZ_PYYB01000001.1"/>
</dbReference>
<sequence>MGLGRNLAAALAAGALALVAPAAASAQEAPYVDWPALLPALPVPHTANTEPDCADGSDACIDATIVEMQRRLDDVVGRCSHNAVFALAYQRVTEDVRDASKAGVFRDRVWLAQEDAVFARMYFTAYDDWAAERRAGLSPAWLLAFDAARDRKVSALGNFLMAMNAHINRDFPFLLAAIGITAPDGTTRKPDHDAYNRRLAALYEPVLREVAQRFDPTADDVELGVVDNLLATTILQSWREVVWRNAERLLLARTPAAKARVARQIEAYAEVVGRGIAAATAIPPAGADARDAWCAEHGGQRPGAGAQAAAARTATRRAERQAAAARAAARRSAARRAAARRAAH</sequence>
<accession>A0A2T4ULI4</accession>
<feature type="compositionally biased region" description="Low complexity" evidence="1">
    <location>
        <begin position="304"/>
        <end position="313"/>
    </location>
</feature>
<feature type="signal peptide" evidence="2">
    <location>
        <begin position="1"/>
        <end position="26"/>
    </location>
</feature>
<dbReference type="InterPro" id="IPR046037">
    <property type="entry name" value="DUF5995"/>
</dbReference>
<name>A0A2T4ULI4_9ACTN</name>
<evidence type="ECO:0000256" key="1">
    <source>
        <dbReference type="SAM" id="MobiDB-lite"/>
    </source>
</evidence>
<evidence type="ECO:0000313" key="3">
    <source>
        <dbReference type="EMBL" id="PTL60112.1"/>
    </source>
</evidence>
<evidence type="ECO:0000313" key="4">
    <source>
        <dbReference type="Proteomes" id="UP000240739"/>
    </source>
</evidence>
<dbReference type="AlphaFoldDB" id="A0A2T4ULI4"/>
<evidence type="ECO:0000256" key="2">
    <source>
        <dbReference type="SAM" id="SignalP"/>
    </source>
</evidence>
<protein>
    <submittedName>
        <fullName evidence="3">Uncharacterized protein</fullName>
    </submittedName>
</protein>
<keyword evidence="4" id="KW-1185">Reference proteome</keyword>
<organism evidence="3 4">
    <name type="scientific">Paraconexibacter algicola</name>
    <dbReference type="NCBI Taxonomy" id="2133960"/>
    <lineage>
        <taxon>Bacteria</taxon>
        <taxon>Bacillati</taxon>
        <taxon>Actinomycetota</taxon>
        <taxon>Thermoleophilia</taxon>
        <taxon>Solirubrobacterales</taxon>
        <taxon>Paraconexibacteraceae</taxon>
        <taxon>Paraconexibacter</taxon>
    </lineage>
</organism>